<evidence type="ECO:0000256" key="4">
    <source>
        <dbReference type="SAM" id="Phobius"/>
    </source>
</evidence>
<dbReference type="SMART" id="SM00028">
    <property type="entry name" value="TPR"/>
    <property type="match status" value="3"/>
</dbReference>
<dbReference type="PROSITE" id="PS50005">
    <property type="entry name" value="TPR"/>
    <property type="match status" value="1"/>
</dbReference>
<reference evidence="5 6" key="1">
    <citation type="submission" date="2019-08" db="EMBL/GenBank/DDBJ databases">
        <title>Complete genome sequence of Rhodanobacter glycinis strain T01E-68 isolated from tomato root.</title>
        <authorList>
            <person name="Weon H.-Y."/>
            <person name="Lee S.A."/>
        </authorList>
    </citation>
    <scope>NUCLEOTIDE SEQUENCE [LARGE SCALE GENOMIC DNA]</scope>
    <source>
        <strain evidence="5 6">T01E-68</strain>
    </source>
</reference>
<evidence type="ECO:0000256" key="3">
    <source>
        <dbReference type="PROSITE-ProRule" id="PRU00339"/>
    </source>
</evidence>
<dbReference type="Gene3D" id="3.40.50.10610">
    <property type="entry name" value="ABC-type transport auxiliary lipoprotein component"/>
    <property type="match status" value="1"/>
</dbReference>
<evidence type="ECO:0000256" key="1">
    <source>
        <dbReference type="ARBA" id="ARBA00022737"/>
    </source>
</evidence>
<dbReference type="KEGG" id="rgl:CS053_12585"/>
<keyword evidence="4" id="KW-0472">Membrane</keyword>
<dbReference type="InterPro" id="IPR019734">
    <property type="entry name" value="TPR_rpt"/>
</dbReference>
<evidence type="ECO:0000313" key="5">
    <source>
        <dbReference type="EMBL" id="QEE25234.1"/>
    </source>
</evidence>
<dbReference type="EMBL" id="CP042807">
    <property type="protein sequence ID" value="QEE25234.1"/>
    <property type="molecule type" value="Genomic_DNA"/>
</dbReference>
<dbReference type="Proteomes" id="UP000321807">
    <property type="component" value="Chromosome"/>
</dbReference>
<name>A0A5B9E120_9GAMM</name>
<dbReference type="RefSeq" id="WP_147627681.1">
    <property type="nucleotide sequence ID" value="NZ_CP042807.1"/>
</dbReference>
<dbReference type="Pfam" id="PF07719">
    <property type="entry name" value="TPR_2"/>
    <property type="match status" value="1"/>
</dbReference>
<proteinExistence type="predicted"/>
<dbReference type="InterPro" id="IPR013105">
    <property type="entry name" value="TPR_2"/>
</dbReference>
<dbReference type="InterPro" id="IPR011990">
    <property type="entry name" value="TPR-like_helical_dom_sf"/>
</dbReference>
<feature type="repeat" description="TPR" evidence="3">
    <location>
        <begin position="350"/>
        <end position="383"/>
    </location>
</feature>
<keyword evidence="1" id="KW-0677">Repeat</keyword>
<dbReference type="PANTHER" id="PTHR12558:SF13">
    <property type="entry name" value="CELL DIVISION CYCLE PROTEIN 27 HOMOLOG"/>
    <property type="match status" value="1"/>
</dbReference>
<dbReference type="Gene3D" id="1.25.40.10">
    <property type="entry name" value="Tetratricopeptide repeat domain"/>
    <property type="match status" value="2"/>
</dbReference>
<feature type="transmembrane region" description="Helical" evidence="4">
    <location>
        <begin position="12"/>
        <end position="31"/>
    </location>
</feature>
<gene>
    <name evidence="5" type="ORF">CS053_12585</name>
</gene>
<evidence type="ECO:0000256" key="2">
    <source>
        <dbReference type="ARBA" id="ARBA00022803"/>
    </source>
</evidence>
<feature type="transmembrane region" description="Helical" evidence="4">
    <location>
        <begin position="79"/>
        <end position="97"/>
    </location>
</feature>
<sequence>MEELFARLKAHKLVQWTLGYVAVSFALLPVLDIVAERFGWSQTAVRCLIIAMTSGLFVTLVIAWYHGERGEQRVSRTEHAILATLVVLSGLVMWRIGPAAPKAADIAEPATSALRASVATAKPTAFNPPADTLVVLPFANLSGDKSQQYFSDGITEELTNALGQNTGLKVIAWDTASHYRDSTQPATAIGKALDVANVLTGKILRQGNAVRVIVELVNARTGYQVWADHYDDALANVFQVQDKISAAIAGALKVKFASLSPARTVNPKAYDLVLKARALMEKSFSAEPYEQAKKLYKQAIALAPDYADAHAGLAHVWFELTQFSTLPLQEALPKVRAEANKALVLDPRNVEALVYLGNADATEGKKAEAETYFQRALALDPSNANAHLDYGNVLPLKQTLAQEQEAVQLDPDSAPAQNNLAVIELDMGEYAQALIPARALIRLDPTSADSAMGLALIYSLLHRSAEAVKAFDLIQPKTELAKALVAAGQLTYQSLLEPKLHAQALAAVESLRRRTDLDPGSLGDVMQLELALGQNASVLEQLPKNCASAPVGCNDLSINPVYVPLHGQPRFQALVKQYDTVSKPAADSAAPAAMPTQSP</sequence>
<organism evidence="5 6">
    <name type="scientific">Rhodanobacter glycinis</name>
    <dbReference type="NCBI Taxonomy" id="582702"/>
    <lineage>
        <taxon>Bacteria</taxon>
        <taxon>Pseudomonadati</taxon>
        <taxon>Pseudomonadota</taxon>
        <taxon>Gammaproteobacteria</taxon>
        <taxon>Lysobacterales</taxon>
        <taxon>Rhodanobacteraceae</taxon>
        <taxon>Rhodanobacter</taxon>
    </lineage>
</organism>
<dbReference type="SUPFAM" id="SSF48452">
    <property type="entry name" value="TPR-like"/>
    <property type="match status" value="1"/>
</dbReference>
<keyword evidence="4" id="KW-1133">Transmembrane helix</keyword>
<dbReference type="PANTHER" id="PTHR12558">
    <property type="entry name" value="CELL DIVISION CYCLE 16,23,27"/>
    <property type="match status" value="1"/>
</dbReference>
<keyword evidence="4" id="KW-0812">Transmembrane</keyword>
<protein>
    <submittedName>
        <fullName evidence="5">Tetratricopeptide repeat protein</fullName>
    </submittedName>
</protein>
<dbReference type="AlphaFoldDB" id="A0A5B9E120"/>
<keyword evidence="2 3" id="KW-0802">TPR repeat</keyword>
<evidence type="ECO:0000313" key="6">
    <source>
        <dbReference type="Proteomes" id="UP000321807"/>
    </source>
</evidence>
<feature type="transmembrane region" description="Helical" evidence="4">
    <location>
        <begin position="43"/>
        <end position="67"/>
    </location>
</feature>
<dbReference type="Pfam" id="PF13432">
    <property type="entry name" value="TPR_16"/>
    <property type="match status" value="1"/>
</dbReference>
<accession>A0A5B9E120</accession>